<dbReference type="Proteomes" id="UP000199387">
    <property type="component" value="Unassembled WGS sequence"/>
</dbReference>
<dbReference type="RefSeq" id="WP_091570631.1">
    <property type="nucleotide sequence ID" value="NZ_FMZA01000013.1"/>
</dbReference>
<name>A0A1G6NHJ5_9BACL</name>
<dbReference type="OrthoDB" id="2988973at2"/>
<dbReference type="EMBL" id="FMZA01000013">
    <property type="protein sequence ID" value="SDC67299.1"/>
    <property type="molecule type" value="Genomic_DNA"/>
</dbReference>
<gene>
    <name evidence="1" type="ORF">SAMN04488112_11317</name>
</gene>
<proteinExistence type="predicted"/>
<reference evidence="1 2" key="1">
    <citation type="submission" date="2016-10" db="EMBL/GenBank/DDBJ databases">
        <authorList>
            <person name="de Groot N.N."/>
        </authorList>
    </citation>
    <scope>NUCLEOTIDE SEQUENCE [LARGE SCALE GENOMIC DNA]</scope>
    <source>
        <strain evidence="1 2">DSM 45514</strain>
    </source>
</reference>
<evidence type="ECO:0000313" key="1">
    <source>
        <dbReference type="EMBL" id="SDC67299.1"/>
    </source>
</evidence>
<organism evidence="1 2">
    <name type="scientific">Melghirimyces thermohalophilus</name>
    <dbReference type="NCBI Taxonomy" id="1236220"/>
    <lineage>
        <taxon>Bacteria</taxon>
        <taxon>Bacillati</taxon>
        <taxon>Bacillota</taxon>
        <taxon>Bacilli</taxon>
        <taxon>Bacillales</taxon>
        <taxon>Thermoactinomycetaceae</taxon>
        <taxon>Melghirimyces</taxon>
    </lineage>
</organism>
<dbReference type="AlphaFoldDB" id="A0A1G6NHJ5"/>
<accession>A0A1G6NHJ5</accession>
<keyword evidence="2" id="KW-1185">Reference proteome</keyword>
<protein>
    <submittedName>
        <fullName evidence="1">Uncharacterized protein</fullName>
    </submittedName>
</protein>
<sequence>MEVDRLNGKRRLFKEVVQAVNQTLGRKAVTEERINQLVKETKRIRQARGTMALLQYLTHMKEQLFTPAELERLKKSPKQREFSFRMLDLLVHEHVITPREAQMLKRMVP</sequence>
<evidence type="ECO:0000313" key="2">
    <source>
        <dbReference type="Proteomes" id="UP000199387"/>
    </source>
</evidence>